<comment type="catalytic activity">
    <reaction evidence="11 12">
        <text>phosphoenolpyruvate + UDP-N-acetyl-alpha-D-glucosamine = UDP-N-acetyl-3-O-(1-carboxyvinyl)-alpha-D-glucosamine + phosphate</text>
        <dbReference type="Rhea" id="RHEA:18681"/>
        <dbReference type="ChEBI" id="CHEBI:43474"/>
        <dbReference type="ChEBI" id="CHEBI:57705"/>
        <dbReference type="ChEBI" id="CHEBI:58702"/>
        <dbReference type="ChEBI" id="CHEBI:68483"/>
        <dbReference type="EC" id="2.5.1.7"/>
    </reaction>
</comment>
<dbReference type="EMBL" id="QLTW01000006">
    <property type="protein sequence ID" value="MBT9144381.1"/>
    <property type="molecule type" value="Genomic_DNA"/>
</dbReference>
<dbReference type="GO" id="GO:0019277">
    <property type="term" value="P:UDP-N-acetylgalactosamine biosynthetic process"/>
    <property type="evidence" value="ECO:0007669"/>
    <property type="project" value="InterPro"/>
</dbReference>
<evidence type="ECO:0000313" key="14">
    <source>
        <dbReference type="EMBL" id="MBT9144381.1"/>
    </source>
</evidence>
<accession>A0A9E2BGY1</accession>
<dbReference type="InterPro" id="IPR050068">
    <property type="entry name" value="MurA_subfamily"/>
</dbReference>
<feature type="modified residue" description="2-(S-cysteinyl)pyruvic acid O-phosphothioketal" evidence="12">
    <location>
        <position position="116"/>
    </location>
</feature>
<dbReference type="AlphaFoldDB" id="A0A9E2BGY1"/>
<dbReference type="InterPro" id="IPR036968">
    <property type="entry name" value="Enolpyruvate_Tfrase_sf"/>
</dbReference>
<dbReference type="Gene3D" id="3.65.10.10">
    <property type="entry name" value="Enolpyruvate transferase domain"/>
    <property type="match status" value="2"/>
</dbReference>
<feature type="binding site" evidence="12">
    <location>
        <begin position="20"/>
        <end position="21"/>
    </location>
    <ligand>
        <name>phosphoenolpyruvate</name>
        <dbReference type="ChEBI" id="CHEBI:58702"/>
    </ligand>
</feature>
<dbReference type="HAMAP" id="MF_00111">
    <property type="entry name" value="MurA"/>
    <property type="match status" value="1"/>
</dbReference>
<evidence type="ECO:0000256" key="4">
    <source>
        <dbReference type="ARBA" id="ARBA00022618"/>
    </source>
</evidence>
<dbReference type="CDD" id="cd01555">
    <property type="entry name" value="UdpNAET"/>
    <property type="match status" value="1"/>
</dbReference>
<keyword evidence="9 12" id="KW-0961">Cell wall biogenesis/degradation</keyword>
<dbReference type="GO" id="GO:0008360">
    <property type="term" value="P:regulation of cell shape"/>
    <property type="evidence" value="ECO:0007669"/>
    <property type="project" value="UniProtKB-KW"/>
</dbReference>
<dbReference type="Proteomes" id="UP000811545">
    <property type="component" value="Unassembled WGS sequence"/>
</dbReference>
<keyword evidence="3 12" id="KW-0963">Cytoplasm</keyword>
<evidence type="ECO:0000256" key="8">
    <source>
        <dbReference type="ARBA" id="ARBA00023306"/>
    </source>
</evidence>
<feature type="binding site" evidence="12">
    <location>
        <position position="327"/>
    </location>
    <ligand>
        <name>UDP-N-acetyl-alpha-D-glucosamine</name>
        <dbReference type="ChEBI" id="CHEBI:57705"/>
    </ligand>
</feature>
<feature type="binding site" evidence="12">
    <location>
        <begin position="121"/>
        <end position="125"/>
    </location>
    <ligand>
        <name>UDP-N-acetyl-alpha-D-glucosamine</name>
        <dbReference type="ChEBI" id="CHEBI:57705"/>
    </ligand>
</feature>
<evidence type="ECO:0000256" key="12">
    <source>
        <dbReference type="HAMAP-Rule" id="MF_00111"/>
    </source>
</evidence>
<keyword evidence="12" id="KW-0670">Pyruvate</keyword>
<sequence>MIRVQGGARLSGIVKPSGAKNTTLPILAGVLLKEGEWVLNNFPLVQDTLFMITLLEELGCKVKVKKAKHQAVIKVPTKLNISIENNIFSSLRGSIFLLGTLLAREGEAIMPYPGGCNIGQRPIDLHIKGLEALGVKFDLASGLIHAKVDGKVAGRVYLDYPSVGATENLMLFASLIPGEVTIDNAAQEPQVVDLGNFLKASGVNIYGVGTHSIKIKGPRRFNPIMFSIPSDPLEAGTFLIASTMTGGDITVKDVEVKFLNPLLYKLGEVGADVRMQNATTVRVIGKSRPQAANIKTLPFPGFPTDLQPQMTSLLVIAEGVSLVVETVFESRLQHFRELNKMGAQVTVEGRQAIIRGVEKLQGAEVVATDIRAGSSLILAGLVAEGETKILDDFHVHRGYENLVEKFSNLGAKITSQIVNKEMLANEQEKV</sequence>
<evidence type="ECO:0000256" key="11">
    <source>
        <dbReference type="ARBA" id="ARBA00047527"/>
    </source>
</evidence>
<dbReference type="NCBIfam" id="TIGR01072">
    <property type="entry name" value="murA"/>
    <property type="match status" value="1"/>
</dbReference>
<comment type="caution">
    <text evidence="14">The sequence shown here is derived from an EMBL/GenBank/DDBJ whole genome shotgun (WGS) entry which is preliminary data.</text>
</comment>
<keyword evidence="7 12" id="KW-0573">Peptidoglycan synthesis</keyword>
<dbReference type="Pfam" id="PF00275">
    <property type="entry name" value="EPSP_synthase"/>
    <property type="match status" value="1"/>
</dbReference>
<reference evidence="14 15" key="1">
    <citation type="journal article" date="2021" name="bioRxiv">
        <title>Unique metabolic strategies in Hadean analogues reveal hints for primordial physiology.</title>
        <authorList>
            <person name="Nobu M.K."/>
            <person name="Nakai R."/>
            <person name="Tamazawa S."/>
            <person name="Mori H."/>
            <person name="Toyoda A."/>
            <person name="Ijiri A."/>
            <person name="Suzuki S."/>
            <person name="Kurokawa K."/>
            <person name="Kamagata Y."/>
            <person name="Tamaki H."/>
        </authorList>
    </citation>
    <scope>NUCLEOTIDE SEQUENCE [LARGE SCALE GENOMIC DNA]</scope>
    <source>
        <strain evidence="14">BS525</strain>
    </source>
</reference>
<dbReference type="InterPro" id="IPR013792">
    <property type="entry name" value="RNA3'P_cycl/enolpyr_Trfase_a/b"/>
</dbReference>
<comment type="subcellular location">
    <subcellularLocation>
        <location evidence="1 12">Cytoplasm</location>
    </subcellularLocation>
</comment>
<dbReference type="PANTHER" id="PTHR43783:SF1">
    <property type="entry name" value="UDP-N-ACETYLGLUCOSAMINE 1-CARBOXYVINYLTRANSFERASE"/>
    <property type="match status" value="1"/>
</dbReference>
<name>A0A9E2BGY1_PSYF1</name>
<evidence type="ECO:0000256" key="5">
    <source>
        <dbReference type="ARBA" id="ARBA00022679"/>
    </source>
</evidence>
<evidence type="ECO:0000256" key="10">
    <source>
        <dbReference type="ARBA" id="ARBA00038367"/>
    </source>
</evidence>
<evidence type="ECO:0000313" key="15">
    <source>
        <dbReference type="Proteomes" id="UP000811545"/>
    </source>
</evidence>
<evidence type="ECO:0000256" key="2">
    <source>
        <dbReference type="ARBA" id="ARBA00004752"/>
    </source>
</evidence>
<dbReference type="InterPro" id="IPR001986">
    <property type="entry name" value="Enolpyruvate_Tfrase_dom"/>
</dbReference>
<protein>
    <recommendedName>
        <fullName evidence="12">UDP-N-acetylglucosamine 1-carboxyvinyltransferase</fullName>
        <ecNumber evidence="12">2.5.1.7</ecNumber>
    </recommendedName>
    <alternativeName>
        <fullName evidence="12">Enoylpyruvate transferase</fullName>
    </alternativeName>
    <alternativeName>
        <fullName evidence="12">UDP-N-acetylglucosamine enolpyruvyl transferase</fullName>
        <shortName evidence="12">EPT</shortName>
    </alternativeName>
</protein>
<evidence type="ECO:0000256" key="7">
    <source>
        <dbReference type="ARBA" id="ARBA00022984"/>
    </source>
</evidence>
<evidence type="ECO:0000259" key="13">
    <source>
        <dbReference type="Pfam" id="PF00275"/>
    </source>
</evidence>
<dbReference type="GO" id="GO:0005737">
    <property type="term" value="C:cytoplasm"/>
    <property type="evidence" value="ECO:0007669"/>
    <property type="project" value="UniProtKB-SubCell"/>
</dbReference>
<dbReference type="NCBIfam" id="NF006873">
    <property type="entry name" value="PRK09369.1"/>
    <property type="match status" value="1"/>
</dbReference>
<keyword evidence="8 12" id="KW-0131">Cell cycle</keyword>
<keyword evidence="5 12" id="KW-0808">Transferase</keyword>
<organism evidence="14 15">
    <name type="scientific">Psychracetigena formicireducens</name>
    <dbReference type="NCBI Taxonomy" id="2986056"/>
    <lineage>
        <taxon>Bacteria</taxon>
        <taxon>Bacillati</taxon>
        <taxon>Candidatus Lithacetigenota</taxon>
        <taxon>Candidatus Psychracetigena</taxon>
    </lineage>
</organism>
<dbReference type="EC" id="2.5.1.7" evidence="12"/>
<feature type="active site" description="Proton donor" evidence="12">
    <location>
        <position position="116"/>
    </location>
</feature>
<keyword evidence="6 12" id="KW-0133">Cell shape</keyword>
<dbReference type="GO" id="GO:0051301">
    <property type="term" value="P:cell division"/>
    <property type="evidence" value="ECO:0007669"/>
    <property type="project" value="UniProtKB-KW"/>
</dbReference>
<dbReference type="GO" id="GO:0009252">
    <property type="term" value="P:peptidoglycan biosynthetic process"/>
    <property type="evidence" value="ECO:0007669"/>
    <property type="project" value="UniProtKB-UniRule"/>
</dbReference>
<dbReference type="InterPro" id="IPR005750">
    <property type="entry name" value="UDP_GlcNAc_COvinyl_MurA"/>
</dbReference>
<comment type="similarity">
    <text evidence="10 12">Belongs to the EPSP synthase family. MurA subfamily.</text>
</comment>
<dbReference type="PANTHER" id="PTHR43783">
    <property type="entry name" value="UDP-N-ACETYLGLUCOSAMINE 1-CARBOXYVINYLTRANSFERASE"/>
    <property type="match status" value="1"/>
</dbReference>
<comment type="caution">
    <text evidence="12">Lacks conserved residue(s) required for the propagation of feature annotation.</text>
</comment>
<evidence type="ECO:0000256" key="9">
    <source>
        <dbReference type="ARBA" id="ARBA00023316"/>
    </source>
</evidence>
<evidence type="ECO:0000256" key="3">
    <source>
        <dbReference type="ARBA" id="ARBA00022490"/>
    </source>
</evidence>
<comment type="pathway">
    <text evidence="2 12">Cell wall biogenesis; peptidoglycan biosynthesis.</text>
</comment>
<feature type="binding site" evidence="12">
    <location>
        <position position="305"/>
    </location>
    <ligand>
        <name>UDP-N-acetyl-alpha-D-glucosamine</name>
        <dbReference type="ChEBI" id="CHEBI:57705"/>
    </ligand>
</feature>
<keyword evidence="4 12" id="KW-0132">Cell division</keyword>
<gene>
    <name evidence="14" type="primary">murAA</name>
    <name evidence="12" type="synonym">murA</name>
    <name evidence="14" type="ORF">DDT42_00220</name>
</gene>
<dbReference type="GO" id="GO:0071555">
    <property type="term" value="P:cell wall organization"/>
    <property type="evidence" value="ECO:0007669"/>
    <property type="project" value="UniProtKB-KW"/>
</dbReference>
<feature type="domain" description="Enolpyruvate transferase" evidence="13">
    <location>
        <begin position="4"/>
        <end position="405"/>
    </location>
</feature>
<proteinExistence type="inferred from homology"/>
<evidence type="ECO:0000256" key="6">
    <source>
        <dbReference type="ARBA" id="ARBA00022960"/>
    </source>
</evidence>
<dbReference type="GO" id="GO:0008760">
    <property type="term" value="F:UDP-N-acetylglucosamine 1-carboxyvinyltransferase activity"/>
    <property type="evidence" value="ECO:0007669"/>
    <property type="project" value="UniProtKB-UniRule"/>
</dbReference>
<evidence type="ECO:0000256" key="1">
    <source>
        <dbReference type="ARBA" id="ARBA00004496"/>
    </source>
</evidence>
<dbReference type="SUPFAM" id="SSF55205">
    <property type="entry name" value="EPT/RTPC-like"/>
    <property type="match status" value="1"/>
</dbReference>
<comment type="function">
    <text evidence="12">Cell wall formation. Adds enolpyruvyl to UDP-N-acetylglucosamine.</text>
</comment>
<feature type="binding site" evidence="12">
    <location>
        <position position="92"/>
    </location>
    <ligand>
        <name>UDP-N-acetyl-alpha-D-glucosamine</name>
        <dbReference type="ChEBI" id="CHEBI:57705"/>
    </ligand>
</feature>